<gene>
    <name evidence="3" type="ORF">GGE60_005741</name>
</gene>
<proteinExistence type="inferred from homology"/>
<dbReference type="Gene3D" id="3.90.1530.10">
    <property type="entry name" value="Conserved hypothetical protein from pyrococcus furiosus pfu- 392566-001, ParB domain"/>
    <property type="match status" value="1"/>
</dbReference>
<dbReference type="SMART" id="SM00470">
    <property type="entry name" value="ParB"/>
    <property type="match status" value="1"/>
</dbReference>
<organism evidence="3 4">
    <name type="scientific">Rhizobium leucaenae</name>
    <dbReference type="NCBI Taxonomy" id="29450"/>
    <lineage>
        <taxon>Bacteria</taxon>
        <taxon>Pseudomonadati</taxon>
        <taxon>Pseudomonadota</taxon>
        <taxon>Alphaproteobacteria</taxon>
        <taxon>Hyphomicrobiales</taxon>
        <taxon>Rhizobiaceae</taxon>
        <taxon>Rhizobium/Agrobacterium group</taxon>
        <taxon>Rhizobium</taxon>
    </lineage>
</organism>
<dbReference type="EMBL" id="JACIIG010000029">
    <property type="protein sequence ID" value="MBB4571577.1"/>
    <property type="molecule type" value="Genomic_DNA"/>
</dbReference>
<dbReference type="Proteomes" id="UP000543836">
    <property type="component" value="Unassembled WGS sequence"/>
</dbReference>
<dbReference type="InterPro" id="IPR003115">
    <property type="entry name" value="ParB_N"/>
</dbReference>
<dbReference type="NCBIfam" id="TIGR00180">
    <property type="entry name" value="parB_part"/>
    <property type="match status" value="1"/>
</dbReference>
<dbReference type="OrthoDB" id="7908920at2"/>
<dbReference type="InterPro" id="IPR037972">
    <property type="entry name" value="RepB_N"/>
</dbReference>
<dbReference type="AlphaFoldDB" id="A0A7W7ENH4"/>
<dbReference type="RefSeq" id="WP_028752484.1">
    <property type="nucleotide sequence ID" value="NZ_JACIIG010000029.1"/>
</dbReference>
<dbReference type="PANTHER" id="PTHR33375:SF1">
    <property type="entry name" value="CHROMOSOME-PARTITIONING PROTEIN PARB-RELATED"/>
    <property type="match status" value="1"/>
</dbReference>
<accession>A0A7W7ENH4</accession>
<keyword evidence="4" id="KW-1185">Reference proteome</keyword>
<dbReference type="SUPFAM" id="SSF109709">
    <property type="entry name" value="KorB DNA-binding domain-like"/>
    <property type="match status" value="1"/>
</dbReference>
<protein>
    <submittedName>
        <fullName evidence="3">ParB family chromosome partitioning protein</fullName>
    </submittedName>
</protein>
<evidence type="ECO:0000313" key="4">
    <source>
        <dbReference type="Proteomes" id="UP000543836"/>
    </source>
</evidence>
<dbReference type="InterPro" id="IPR017819">
    <property type="entry name" value="Plasmid_partition_RepB"/>
</dbReference>
<dbReference type="SUPFAM" id="SSF110849">
    <property type="entry name" value="ParB/Sulfiredoxin"/>
    <property type="match status" value="1"/>
</dbReference>
<reference evidence="3 4" key="1">
    <citation type="submission" date="2020-08" db="EMBL/GenBank/DDBJ databases">
        <title>Genomic Encyclopedia of Type Strains, Phase IV (KMG-V): Genome sequencing to study the core and pangenomes of soil and plant-associated prokaryotes.</title>
        <authorList>
            <person name="Whitman W."/>
        </authorList>
    </citation>
    <scope>NUCLEOTIDE SEQUENCE [LARGE SCALE GENOMIC DNA]</scope>
    <source>
        <strain evidence="3 4">SEMIA 492</strain>
    </source>
</reference>
<dbReference type="InterPro" id="IPR050336">
    <property type="entry name" value="Chromosome_partition/occlusion"/>
</dbReference>
<comment type="similarity">
    <text evidence="1">Belongs to the ParB family.</text>
</comment>
<dbReference type="NCBIfam" id="TIGR03454">
    <property type="entry name" value="partition_RepB"/>
    <property type="match status" value="1"/>
</dbReference>
<dbReference type="InterPro" id="IPR036086">
    <property type="entry name" value="ParB/Sulfiredoxin_sf"/>
</dbReference>
<dbReference type="GO" id="GO:0007059">
    <property type="term" value="P:chromosome segregation"/>
    <property type="evidence" value="ECO:0007669"/>
    <property type="project" value="TreeGrafter"/>
</dbReference>
<evidence type="ECO:0000313" key="3">
    <source>
        <dbReference type="EMBL" id="MBB4571577.1"/>
    </source>
</evidence>
<feature type="domain" description="ParB-like N-terminal" evidence="2">
    <location>
        <begin position="75"/>
        <end position="167"/>
    </location>
</feature>
<name>A0A7W7ENH4_9HYPH</name>
<dbReference type="GO" id="GO:0003677">
    <property type="term" value="F:DNA binding"/>
    <property type="evidence" value="ECO:0007669"/>
    <property type="project" value="InterPro"/>
</dbReference>
<dbReference type="Pfam" id="PF02195">
    <property type="entry name" value="ParB_N"/>
    <property type="match status" value="1"/>
</dbReference>
<dbReference type="PANTHER" id="PTHR33375">
    <property type="entry name" value="CHROMOSOME-PARTITIONING PROTEIN PARB-RELATED"/>
    <property type="match status" value="1"/>
</dbReference>
<dbReference type="InterPro" id="IPR004437">
    <property type="entry name" value="ParB/RepB/Spo0J"/>
</dbReference>
<comment type="caution">
    <text evidence="3">The sequence shown here is derived from an EMBL/GenBank/DDBJ whole genome shotgun (WGS) entry which is preliminary data.</text>
</comment>
<evidence type="ECO:0000256" key="1">
    <source>
        <dbReference type="ARBA" id="ARBA00006295"/>
    </source>
</evidence>
<evidence type="ECO:0000259" key="2">
    <source>
        <dbReference type="SMART" id="SM00470"/>
    </source>
</evidence>
<dbReference type="Pfam" id="PF07506">
    <property type="entry name" value="RepB"/>
    <property type="match status" value="1"/>
</dbReference>
<dbReference type="InterPro" id="IPR011111">
    <property type="entry name" value="Plasmid_RepB"/>
</dbReference>
<dbReference type="CDD" id="cd16405">
    <property type="entry name" value="RepB_like_N"/>
    <property type="match status" value="1"/>
</dbReference>
<dbReference type="GO" id="GO:0005694">
    <property type="term" value="C:chromosome"/>
    <property type="evidence" value="ECO:0007669"/>
    <property type="project" value="TreeGrafter"/>
</dbReference>
<sequence>MTKSPKRSSLAASFGLLAADINADTQKSAEQQAPPSASARVGAGVIGATHKAISDIRDERDRLLAMLEAGSGGSTEIETSLIDPSPFPDRLPDDNDGSFAEFKKSIEEDGQKIPIQVRVHPTLTGRYQVIYGHRRLRAARELQRPVKALILEMSDRDLVVVQGIENAARQDLSWIERALFAWRMDEAGIRPRDIYAALGIDDAELARMRSVYRIVPLDVIEAIGRAPKIGRPRWVEFGASLKAKPEALRAVRETLSDDRVLRLMSNERYSQAMGVLKAPSARQPGRDLRDGRGKSLARLQISKKELKLVPETERGFRFAAFLEGEMPALIAKFDAADKQDES</sequence>